<dbReference type="SUPFAM" id="SSF53448">
    <property type="entry name" value="Nucleotide-diphospho-sugar transferases"/>
    <property type="match status" value="1"/>
</dbReference>
<name>A0A6N3CIP8_9FIRM</name>
<evidence type="ECO:0000259" key="2">
    <source>
        <dbReference type="Pfam" id="PF00535"/>
    </source>
</evidence>
<reference evidence="3" key="1">
    <citation type="submission" date="2019-11" db="EMBL/GenBank/DDBJ databases">
        <authorList>
            <person name="Feng L."/>
        </authorList>
    </citation>
    <scope>NUCLEOTIDE SEQUENCE</scope>
    <source>
        <strain evidence="3">IbartlettiiLFYP30</strain>
    </source>
</reference>
<feature type="transmembrane region" description="Helical" evidence="1">
    <location>
        <begin position="286"/>
        <end position="304"/>
    </location>
</feature>
<dbReference type="InterPro" id="IPR001173">
    <property type="entry name" value="Glyco_trans_2-like"/>
</dbReference>
<dbReference type="Pfam" id="PF00535">
    <property type="entry name" value="Glycos_transf_2"/>
    <property type="match status" value="1"/>
</dbReference>
<dbReference type="RefSeq" id="WP_024047677.1">
    <property type="nucleotide sequence ID" value="NZ_CACRUE010000028.1"/>
</dbReference>
<gene>
    <name evidence="3" type="primary">epsJ_5</name>
    <name evidence="3" type="ORF">IBLFYP30_01857</name>
</gene>
<dbReference type="InterPro" id="IPR029044">
    <property type="entry name" value="Nucleotide-diphossugar_trans"/>
</dbReference>
<sequence>MKNIGKEEIYNRIGEDNVLITVFTPAYNRAYTLHLCYESMLRQTSKNFEWLIVDDGSSDNTRELVNEWMQKDNGFKIRYIYKENGGMHTAHNVAYENIYTELNMCIDSDDYLVDNAIERITEFWNENKGEKYGGIIALDIFQNGNNIGSLLPQQKSIAYNDFYEYGGRGDKKVIYRTDIITKYPPYPEYEGEKFVGLCYKYLLADQEYPLLILNEPICVVEYLEDGSTRNIFKQFKQNPRGYIFLRKERMKYCKTFKWKFKSCIHYVCESIDIRNIRFLSESPRKFMTMASIPFGILLYFYINYKTKDI</sequence>
<dbReference type="PANTHER" id="PTHR22916">
    <property type="entry name" value="GLYCOSYLTRANSFERASE"/>
    <property type="match status" value="1"/>
</dbReference>
<proteinExistence type="predicted"/>
<keyword evidence="1" id="KW-0812">Transmembrane</keyword>
<dbReference type="GO" id="GO:0016757">
    <property type="term" value="F:glycosyltransferase activity"/>
    <property type="evidence" value="ECO:0007669"/>
    <property type="project" value="UniProtKB-KW"/>
</dbReference>
<keyword evidence="3" id="KW-0328">Glycosyltransferase</keyword>
<evidence type="ECO:0000256" key="1">
    <source>
        <dbReference type="SAM" id="Phobius"/>
    </source>
</evidence>
<dbReference type="Gene3D" id="3.90.550.10">
    <property type="entry name" value="Spore Coat Polysaccharide Biosynthesis Protein SpsA, Chain A"/>
    <property type="match status" value="1"/>
</dbReference>
<organism evidence="3">
    <name type="scientific">Intestinibacter bartlettii</name>
    <dbReference type="NCBI Taxonomy" id="261299"/>
    <lineage>
        <taxon>Bacteria</taxon>
        <taxon>Bacillati</taxon>
        <taxon>Bacillota</taxon>
        <taxon>Clostridia</taxon>
        <taxon>Peptostreptococcales</taxon>
        <taxon>Peptostreptococcaceae</taxon>
        <taxon>Intestinibacter</taxon>
    </lineage>
</organism>
<keyword evidence="1" id="KW-0472">Membrane</keyword>
<accession>A0A6N3CIP8</accession>
<evidence type="ECO:0000313" key="3">
    <source>
        <dbReference type="EMBL" id="VYU14749.1"/>
    </source>
</evidence>
<dbReference type="AlphaFoldDB" id="A0A6N3CIP8"/>
<protein>
    <submittedName>
        <fullName evidence="3">Putative glycosyltransferase EpsJ</fullName>
        <ecNumber evidence="3">2.4.-.-</ecNumber>
    </submittedName>
</protein>
<dbReference type="CDD" id="cd00761">
    <property type="entry name" value="Glyco_tranf_GTA_type"/>
    <property type="match status" value="1"/>
</dbReference>
<feature type="domain" description="Glycosyltransferase 2-like" evidence="2">
    <location>
        <begin position="21"/>
        <end position="128"/>
    </location>
</feature>
<dbReference type="EMBL" id="CACRUE010000028">
    <property type="protein sequence ID" value="VYU14749.1"/>
    <property type="molecule type" value="Genomic_DNA"/>
</dbReference>
<dbReference type="EC" id="2.4.-.-" evidence="3"/>
<keyword evidence="3" id="KW-0808">Transferase</keyword>
<keyword evidence="1" id="KW-1133">Transmembrane helix</keyword>